<evidence type="ECO:0000313" key="1">
    <source>
        <dbReference type="EMBL" id="OBZ77953.1"/>
    </source>
</evidence>
<dbReference type="AlphaFoldDB" id="A0A1C7MM72"/>
<organism evidence="1 2">
    <name type="scientific">Grifola frondosa</name>
    <name type="common">Maitake</name>
    <name type="synonym">Polyporus frondosus</name>
    <dbReference type="NCBI Taxonomy" id="5627"/>
    <lineage>
        <taxon>Eukaryota</taxon>
        <taxon>Fungi</taxon>
        <taxon>Dikarya</taxon>
        <taxon>Basidiomycota</taxon>
        <taxon>Agaricomycotina</taxon>
        <taxon>Agaricomycetes</taxon>
        <taxon>Polyporales</taxon>
        <taxon>Grifolaceae</taxon>
        <taxon>Grifola</taxon>
    </lineage>
</organism>
<proteinExistence type="predicted"/>
<comment type="caution">
    <text evidence="1">The sequence shown here is derived from an EMBL/GenBank/DDBJ whole genome shotgun (WGS) entry which is preliminary data.</text>
</comment>
<keyword evidence="2" id="KW-1185">Reference proteome</keyword>
<evidence type="ECO:0000313" key="2">
    <source>
        <dbReference type="Proteomes" id="UP000092993"/>
    </source>
</evidence>
<protein>
    <submittedName>
        <fullName evidence="1">Uncharacterized protein</fullName>
    </submittedName>
</protein>
<dbReference type="EMBL" id="LUGG01000002">
    <property type="protein sequence ID" value="OBZ77953.1"/>
    <property type="molecule type" value="Genomic_DNA"/>
</dbReference>
<dbReference type="STRING" id="5627.A0A1C7MM72"/>
<dbReference type="Proteomes" id="UP000092993">
    <property type="component" value="Unassembled WGS sequence"/>
</dbReference>
<reference evidence="1 2" key="1">
    <citation type="submission" date="2016-03" db="EMBL/GenBank/DDBJ databases">
        <title>Whole genome sequencing of Grifola frondosa 9006-11.</title>
        <authorList>
            <person name="Min B."/>
            <person name="Park H."/>
            <person name="Kim J.-G."/>
            <person name="Cho H."/>
            <person name="Oh Y.-L."/>
            <person name="Kong W.-S."/>
            <person name="Choi I.-G."/>
        </authorList>
    </citation>
    <scope>NUCLEOTIDE SEQUENCE [LARGE SCALE GENOMIC DNA]</scope>
    <source>
        <strain evidence="1 2">9006-11</strain>
    </source>
</reference>
<gene>
    <name evidence="1" type="ORF">A0H81_02071</name>
</gene>
<sequence length="171" mass="19043">MYSCSSFHGPISSIIRISCRCEPNPTGPASEATYQDTSSPFHPDPADAIIIFNLFVQEDQNAIQVHLHAFTLVVHRSALLEKLLSSPLPTNAEVISSGHEAPERSPPELPWHIWGPPICRWFNSSFMATRWITTTCGQRVLIDEEGLIGLKLDEFGNNIREIVVHKPSSNI</sequence>
<name>A0A1C7MM72_GRIFR</name>
<dbReference type="OrthoDB" id="2751409at2759"/>
<accession>A0A1C7MM72</accession>